<feature type="domain" description="SIS" evidence="2">
    <location>
        <begin position="29"/>
        <end position="172"/>
    </location>
</feature>
<keyword evidence="3" id="KW-0413">Isomerase</keyword>
<evidence type="ECO:0000313" key="4">
    <source>
        <dbReference type="Proteomes" id="UP000037146"/>
    </source>
</evidence>
<keyword evidence="4" id="KW-1185">Reference proteome</keyword>
<dbReference type="STRING" id="1679170.AC625_23845"/>
<dbReference type="PANTHER" id="PTHR43443:SF1">
    <property type="entry name" value="3-HEXULOSE-6-PHOSPHATE ISOMERASE"/>
    <property type="match status" value="1"/>
</dbReference>
<accession>A0A0K9G7J8</accession>
<name>A0A0K9G7J8_9BACI</name>
<dbReference type="NCBIfam" id="TIGR03127">
    <property type="entry name" value="RuMP_HxlB"/>
    <property type="match status" value="1"/>
</dbReference>
<reference evidence="4" key="1">
    <citation type="submission" date="2015-07" db="EMBL/GenBank/DDBJ databases">
        <title>Genome sequencing project for genomic taxonomy and phylogenomics of Bacillus-like bacteria.</title>
        <authorList>
            <person name="Liu B."/>
            <person name="Wang J."/>
            <person name="Zhu Y."/>
            <person name="Liu G."/>
            <person name="Chen Q."/>
            <person name="Chen Z."/>
            <person name="Lan J."/>
            <person name="Che J."/>
            <person name="Ge C."/>
            <person name="Shi H."/>
            <person name="Pan Z."/>
            <person name="Liu X."/>
        </authorList>
    </citation>
    <scope>NUCLEOTIDE SEQUENCE [LARGE SCALE GENOMIC DNA]</scope>
    <source>
        <strain evidence="4">FJAT-27997</strain>
    </source>
</reference>
<organism evidence="3 4">
    <name type="scientific">Peribacillus loiseleuriae</name>
    <dbReference type="NCBI Taxonomy" id="1679170"/>
    <lineage>
        <taxon>Bacteria</taxon>
        <taxon>Bacillati</taxon>
        <taxon>Bacillota</taxon>
        <taxon>Bacilli</taxon>
        <taxon>Bacillales</taxon>
        <taxon>Bacillaceae</taxon>
        <taxon>Peribacillus</taxon>
    </lineage>
</organism>
<comment type="similarity">
    <text evidence="1">Belongs to the SIS family. PHI subfamily.</text>
</comment>
<dbReference type="InterPro" id="IPR001347">
    <property type="entry name" value="SIS_dom"/>
</dbReference>
<protein>
    <submittedName>
        <fullName evidence="3">6-phospho 3-hexuloisomerase</fullName>
    </submittedName>
</protein>
<dbReference type="PATRIC" id="fig|1679170.3.peg.5343"/>
<dbReference type="Gene3D" id="3.40.50.10490">
    <property type="entry name" value="Glucose-6-phosphate isomerase like protein, domain 1"/>
    <property type="match status" value="1"/>
</dbReference>
<dbReference type="EMBL" id="LFZW01000002">
    <property type="protein sequence ID" value="KMY42699.1"/>
    <property type="molecule type" value="Genomic_DNA"/>
</dbReference>
<evidence type="ECO:0000256" key="1">
    <source>
        <dbReference type="ARBA" id="ARBA00009235"/>
    </source>
</evidence>
<comment type="caution">
    <text evidence="3">The sequence shown here is derived from an EMBL/GenBank/DDBJ whole genome shotgun (WGS) entry which is preliminary data.</text>
</comment>
<dbReference type="GO" id="GO:0016853">
    <property type="term" value="F:isomerase activity"/>
    <property type="evidence" value="ECO:0007669"/>
    <property type="project" value="UniProtKB-KW"/>
</dbReference>
<dbReference type="PANTHER" id="PTHR43443">
    <property type="entry name" value="3-HEXULOSE-6-PHOSPHATE ISOMERASE"/>
    <property type="match status" value="1"/>
</dbReference>
<dbReference type="GO" id="GO:0097367">
    <property type="term" value="F:carbohydrate derivative binding"/>
    <property type="evidence" value="ECO:0007669"/>
    <property type="project" value="InterPro"/>
</dbReference>
<sequence length="185" mass="20088">MQTTQYTELVLQELQRTAALVRDEDAEQLVNGILSAKKVFVAGAGRSGFMARCFVMRMMHMGLDPYIVGETVTPNLEEGDIFIIGSGSGETKSLVAMAEKARSIGATVAAVTIFPNSTIGDLADIVIEIPAQAKSGVDTGNKSIQPMGSLFEQSLLLFYDSIILRFMEKKGMDSDKMYGRHANLE</sequence>
<dbReference type="Proteomes" id="UP000037146">
    <property type="component" value="Unassembled WGS sequence"/>
</dbReference>
<evidence type="ECO:0000313" key="3">
    <source>
        <dbReference type="EMBL" id="KMY42699.1"/>
    </source>
</evidence>
<dbReference type="InterPro" id="IPR017552">
    <property type="entry name" value="PHI/rmpB"/>
</dbReference>
<dbReference type="InterPro" id="IPR046348">
    <property type="entry name" value="SIS_dom_sf"/>
</dbReference>
<dbReference type="PROSITE" id="PS51464">
    <property type="entry name" value="SIS"/>
    <property type="match status" value="1"/>
</dbReference>
<dbReference type="RefSeq" id="WP_049683920.1">
    <property type="nucleotide sequence ID" value="NZ_LFZW01000002.1"/>
</dbReference>
<dbReference type="CDD" id="cd05005">
    <property type="entry name" value="SIS_PHI"/>
    <property type="match status" value="1"/>
</dbReference>
<dbReference type="Pfam" id="PF01380">
    <property type="entry name" value="SIS"/>
    <property type="match status" value="1"/>
</dbReference>
<dbReference type="GO" id="GO:1901135">
    <property type="term" value="P:carbohydrate derivative metabolic process"/>
    <property type="evidence" value="ECO:0007669"/>
    <property type="project" value="InterPro"/>
</dbReference>
<dbReference type="AlphaFoldDB" id="A0A0K9G7J8"/>
<evidence type="ECO:0000259" key="2">
    <source>
        <dbReference type="PROSITE" id="PS51464"/>
    </source>
</evidence>
<proteinExistence type="inferred from homology"/>
<dbReference type="SUPFAM" id="SSF53697">
    <property type="entry name" value="SIS domain"/>
    <property type="match status" value="1"/>
</dbReference>
<dbReference type="OrthoDB" id="9797832at2"/>
<gene>
    <name evidence="3" type="ORF">AC625_23845</name>
</gene>